<dbReference type="InterPro" id="IPR009678">
    <property type="entry name" value="Phage_tail_completion_R"/>
</dbReference>
<dbReference type="OrthoDB" id="8564199at2"/>
<accession>A0A1I7J4W6</accession>
<evidence type="ECO:0000313" key="2">
    <source>
        <dbReference type="Proteomes" id="UP000198693"/>
    </source>
</evidence>
<dbReference type="EMBL" id="FPBP01000009">
    <property type="protein sequence ID" value="SFU80204.1"/>
    <property type="molecule type" value="Genomic_DNA"/>
</dbReference>
<dbReference type="Proteomes" id="UP000198693">
    <property type="component" value="Unassembled WGS sequence"/>
</dbReference>
<dbReference type="AlphaFoldDB" id="A0A1I7J4W6"/>
<keyword evidence="2" id="KW-1185">Reference proteome</keyword>
<organism evidence="1 2">
    <name type="scientific">Halomonas korlensis</name>
    <dbReference type="NCBI Taxonomy" id="463301"/>
    <lineage>
        <taxon>Bacteria</taxon>
        <taxon>Pseudomonadati</taxon>
        <taxon>Pseudomonadota</taxon>
        <taxon>Gammaproteobacteria</taxon>
        <taxon>Oceanospirillales</taxon>
        <taxon>Halomonadaceae</taxon>
        <taxon>Halomonas</taxon>
    </lineage>
</organism>
<evidence type="ECO:0000313" key="1">
    <source>
        <dbReference type="EMBL" id="SFU80204.1"/>
    </source>
</evidence>
<gene>
    <name evidence="1" type="ORF">SAMN04487955_10964</name>
</gene>
<sequence length="161" mass="18595">MKKLTSLRAYLLERIPDLKRNPDRLLTFIEDGRIEFHRGAHLSHQYRVPARIVLTDHSGELDAVMIPLLQWLSRYQPDLNPEEAVNFQAELLSNNAWDLAIDVVLTERVVALVDCDAGTIHVYHRQPTFEIDPCAAGNWQLYIRDVEETEDYALVADWGEE</sequence>
<protein>
    <submittedName>
        <fullName evidence="1">P2 phage tail completion protein R (GpR)</fullName>
    </submittedName>
</protein>
<dbReference type="RefSeq" id="WP_089796417.1">
    <property type="nucleotide sequence ID" value="NZ_FPBP01000009.1"/>
</dbReference>
<dbReference type="Pfam" id="PF06891">
    <property type="entry name" value="P2_Phage_GpR"/>
    <property type="match status" value="1"/>
</dbReference>
<proteinExistence type="predicted"/>
<reference evidence="2" key="1">
    <citation type="submission" date="2016-10" db="EMBL/GenBank/DDBJ databases">
        <authorList>
            <person name="Varghese N."/>
            <person name="Submissions S."/>
        </authorList>
    </citation>
    <scope>NUCLEOTIDE SEQUENCE [LARGE SCALE GENOMIC DNA]</scope>
    <source>
        <strain evidence="2">CGMCC 1.6981</strain>
    </source>
</reference>
<dbReference type="STRING" id="463301.SAMN04487955_10964"/>
<name>A0A1I7J4W6_9GAMM</name>